<reference evidence="5" key="1">
    <citation type="submission" date="2019-06" db="EMBL/GenBank/DDBJ databases">
        <authorList>
            <person name="Zheng W."/>
        </authorList>
    </citation>
    <scope>NUCLEOTIDE SEQUENCE</scope>
    <source>
        <strain evidence="5">QDHG01</strain>
    </source>
</reference>
<feature type="repeat" description="ANK" evidence="1">
    <location>
        <begin position="1943"/>
        <end position="1976"/>
    </location>
</feature>
<dbReference type="Gene3D" id="3.30.450.20">
    <property type="entry name" value="PAS domain"/>
    <property type="match status" value="1"/>
</dbReference>
<gene>
    <name evidence="5" type="ORF">FGO68_gene3282</name>
</gene>
<dbReference type="Pfam" id="PF13637">
    <property type="entry name" value="Ank_4"/>
    <property type="match status" value="1"/>
</dbReference>
<dbReference type="NCBIfam" id="TIGR00229">
    <property type="entry name" value="sensory_box"/>
    <property type="match status" value="1"/>
</dbReference>
<evidence type="ECO:0000259" key="4">
    <source>
        <dbReference type="PROSITE" id="PS50112"/>
    </source>
</evidence>
<feature type="transmembrane region" description="Helical" evidence="3">
    <location>
        <begin position="86"/>
        <end position="107"/>
    </location>
</feature>
<accession>A0A8J8P8E6</accession>
<dbReference type="InterPro" id="IPR002110">
    <property type="entry name" value="Ankyrin_rpt"/>
</dbReference>
<feature type="transmembrane region" description="Helical" evidence="3">
    <location>
        <begin position="1471"/>
        <end position="1491"/>
    </location>
</feature>
<feature type="region of interest" description="Disordered" evidence="2">
    <location>
        <begin position="593"/>
        <end position="619"/>
    </location>
</feature>
<dbReference type="EMBL" id="RRYP01000195">
    <property type="protein sequence ID" value="TNV87849.1"/>
    <property type="molecule type" value="Genomic_DNA"/>
</dbReference>
<feature type="transmembrane region" description="Helical" evidence="3">
    <location>
        <begin position="285"/>
        <end position="308"/>
    </location>
</feature>
<keyword evidence="3" id="KW-0812">Transmembrane</keyword>
<dbReference type="Gene3D" id="1.25.40.20">
    <property type="entry name" value="Ankyrin repeat-containing domain"/>
    <property type="match status" value="2"/>
</dbReference>
<evidence type="ECO:0000313" key="6">
    <source>
        <dbReference type="Proteomes" id="UP000785679"/>
    </source>
</evidence>
<comment type="caution">
    <text evidence="5">The sequence shown here is derived from an EMBL/GenBank/DDBJ whole genome shotgun (WGS) entry which is preliminary data.</text>
</comment>
<dbReference type="SMART" id="SM00248">
    <property type="entry name" value="ANK"/>
    <property type="match status" value="3"/>
</dbReference>
<evidence type="ECO:0000256" key="3">
    <source>
        <dbReference type="SAM" id="Phobius"/>
    </source>
</evidence>
<dbReference type="Pfam" id="PF00023">
    <property type="entry name" value="Ank"/>
    <property type="match status" value="1"/>
</dbReference>
<feature type="region of interest" description="Disordered" evidence="2">
    <location>
        <begin position="1608"/>
        <end position="1684"/>
    </location>
</feature>
<feature type="compositionally biased region" description="Basic and acidic residues" evidence="2">
    <location>
        <begin position="1670"/>
        <end position="1683"/>
    </location>
</feature>
<dbReference type="SUPFAM" id="SSF48403">
    <property type="entry name" value="Ankyrin repeat"/>
    <property type="match status" value="1"/>
</dbReference>
<dbReference type="PROSITE" id="PS50088">
    <property type="entry name" value="ANK_REPEAT"/>
    <property type="match status" value="1"/>
</dbReference>
<dbReference type="OrthoDB" id="60033at2759"/>
<feature type="domain" description="PAS" evidence="4">
    <location>
        <begin position="913"/>
        <end position="962"/>
    </location>
</feature>
<organism evidence="5 6">
    <name type="scientific">Halteria grandinella</name>
    <dbReference type="NCBI Taxonomy" id="5974"/>
    <lineage>
        <taxon>Eukaryota</taxon>
        <taxon>Sar</taxon>
        <taxon>Alveolata</taxon>
        <taxon>Ciliophora</taxon>
        <taxon>Intramacronucleata</taxon>
        <taxon>Spirotrichea</taxon>
        <taxon>Stichotrichia</taxon>
        <taxon>Sporadotrichida</taxon>
        <taxon>Halteriidae</taxon>
        <taxon>Halteria</taxon>
    </lineage>
</organism>
<feature type="transmembrane region" description="Helical" evidence="3">
    <location>
        <begin position="237"/>
        <end position="258"/>
    </location>
</feature>
<evidence type="ECO:0000256" key="2">
    <source>
        <dbReference type="SAM" id="MobiDB-lite"/>
    </source>
</evidence>
<dbReference type="Pfam" id="PF25474">
    <property type="entry name" value="TPR_TmcB"/>
    <property type="match status" value="1"/>
</dbReference>
<dbReference type="PROSITE" id="PS50297">
    <property type="entry name" value="ANK_REP_REGION"/>
    <property type="match status" value="1"/>
</dbReference>
<dbReference type="PROSITE" id="PS50112">
    <property type="entry name" value="PAS"/>
    <property type="match status" value="1"/>
</dbReference>
<dbReference type="PANTHER" id="PTHR31600:SF2">
    <property type="entry name" value="GAMETE ENRICHED GENE 10 PROTEIN-RELATED"/>
    <property type="match status" value="1"/>
</dbReference>
<keyword evidence="3" id="KW-1133">Transmembrane helix</keyword>
<feature type="compositionally biased region" description="Basic and acidic residues" evidence="2">
    <location>
        <begin position="1707"/>
        <end position="1723"/>
    </location>
</feature>
<keyword evidence="6" id="KW-1185">Reference proteome</keyword>
<proteinExistence type="predicted"/>
<dbReference type="Proteomes" id="UP000785679">
    <property type="component" value="Unassembled WGS sequence"/>
</dbReference>
<feature type="transmembrane region" description="Helical" evidence="3">
    <location>
        <begin position="1242"/>
        <end position="1263"/>
    </location>
</feature>
<dbReference type="SUPFAM" id="SSF55785">
    <property type="entry name" value="PYP-like sensor domain (PAS domain)"/>
    <property type="match status" value="1"/>
</dbReference>
<feature type="transmembrane region" description="Helical" evidence="3">
    <location>
        <begin position="352"/>
        <end position="369"/>
    </location>
</feature>
<feature type="transmembrane region" description="Helical" evidence="3">
    <location>
        <begin position="411"/>
        <end position="429"/>
    </location>
</feature>
<dbReference type="GO" id="GO:0006355">
    <property type="term" value="P:regulation of DNA-templated transcription"/>
    <property type="evidence" value="ECO:0007669"/>
    <property type="project" value="InterPro"/>
</dbReference>
<feature type="transmembrane region" description="Helical" evidence="3">
    <location>
        <begin position="1759"/>
        <end position="1780"/>
    </location>
</feature>
<feature type="compositionally biased region" description="Low complexity" evidence="2">
    <location>
        <begin position="597"/>
        <end position="616"/>
    </location>
</feature>
<dbReference type="InterPro" id="IPR052994">
    <property type="entry name" value="Tiny_macrocysts_regulators"/>
</dbReference>
<feature type="transmembrane region" description="Helical" evidence="3">
    <location>
        <begin position="191"/>
        <end position="216"/>
    </location>
</feature>
<evidence type="ECO:0000256" key="1">
    <source>
        <dbReference type="PROSITE-ProRule" id="PRU00023"/>
    </source>
</evidence>
<feature type="transmembrane region" description="Helical" evidence="3">
    <location>
        <begin position="381"/>
        <end position="399"/>
    </location>
</feature>
<evidence type="ECO:0000313" key="5">
    <source>
        <dbReference type="EMBL" id="TNV87849.1"/>
    </source>
</evidence>
<dbReference type="CDD" id="cd00130">
    <property type="entry name" value="PAS"/>
    <property type="match status" value="1"/>
</dbReference>
<dbReference type="InterPro" id="IPR057352">
    <property type="entry name" value="TPR_TmcB/C"/>
</dbReference>
<dbReference type="PANTHER" id="PTHR31600">
    <property type="entry name" value="TINY MACROCYSTS PROTEIN B-RELATED"/>
    <property type="match status" value="1"/>
</dbReference>
<dbReference type="InterPro" id="IPR000014">
    <property type="entry name" value="PAS"/>
</dbReference>
<dbReference type="InterPro" id="IPR036770">
    <property type="entry name" value="Ankyrin_rpt-contain_sf"/>
</dbReference>
<keyword evidence="1" id="KW-0040">ANK repeat</keyword>
<feature type="compositionally biased region" description="Basic and acidic residues" evidence="2">
    <location>
        <begin position="1627"/>
        <end position="1643"/>
    </location>
</feature>
<name>A0A8J8P8E6_HALGN</name>
<dbReference type="InterPro" id="IPR035965">
    <property type="entry name" value="PAS-like_dom_sf"/>
</dbReference>
<protein>
    <recommendedName>
        <fullName evidence="4">PAS domain-containing protein</fullName>
    </recommendedName>
</protein>
<sequence>MRRSSRKPSLYMICSLTRIKISEILTIKGLAHLTRTFLCKNTSCIDNFQSENKNSRLGFKKLQKSILDAIFKANYVLLSSRPVNSIGYHIILLIEFFQLFFLIQYSIVCRNEFGHPNVSNLDLKPFMPKLLQQFSNATLFNITDEDISIRGMLQKAQTQAVSEATFRLDEVVKFANPVLYLFTNDGRATYVAVYAFFLAIFYFLLLTFAVFGDYFYKLIRESSSNQLSESTKLVIRALSLSVYLFISVLQVPFLTLLLQSYLCEEDPQIEYYIENLKCNSQEFQIFVTLSTVTLFIYFGVIWIELTLFQTNEFSSTLPWASFDRQTTKFRSLVKLILTAAFILNKSSSSKPYTLLVALAVMLNIIYRRFTEAIIFSKEAHLAVTSYDIIIGAHLIFIPIQLLSKAKESVDMVVIYLIDALLFMMVYGYLQRRKTIMMLQDDVYLNRKNLGRCEIYLQKLFELIQRSNGSDLFIMQGLLSSHTEICTKKDCECAQILAKQDLLHKFEVYNSRMVQLARGNSLQNINFANTPDQPQNVFDPALLSGSHRAYNLAREGTIMSTKSMGGQLSRMPSMRAEKKAQPYLIAPSPYIIGSTVPSKQTHSSQQNNSNHHISSRSLKNLETQNQIMDVESGEIDNIQIHVLSEHNGFNKKEEAEHAENEKKRIFEEAFGYSLESDFPSNHYEQQAKNVKKLQKGFFKFFVVLLNRTIERFPKDPTMRLHLASMFQNIFLNSFKSVYELYNCETLPDLDISQRFTIFNRKVFIEGELYKKHNKIIDGGGHLDITNVFNYNKSFLEFQRCEILATNAALNFWKELLQKNFDAKKFANIQECVKSIQSLHPQDIKIHFRYGMFLVHVINNEYEGIDCLRKATGIHSTIMSAKAGGKNQKQIRGIGSNIENSGACIIVISALVGDEGKILHANDETELLFGHKRKDILGRNVSMLMPYLIGSIHSSFVKKYLMNGRIDWGENIKQTYAVGKDGYLIPIDLLIKVHPAITGDIKIVGIIQQRVEESDQLQINSSSEILHEKNLENTQLLILTDTKGNIANISSGIVRSLGLLPKFFVYNPDNLFSLINIDSIAPQLSDPSFQDQLMTESQIVTFNTTDILMKIDAESVTHEELENAKPYMRKCEAHVLLKNIPLQEDSSAFLYIIRLRSESTEEYGSQEGEKFRQKRNISKTILKNNSGLNNVKSGEDLDASRTSFENHDLNSQSSVASTANNFNSLVRDFKKTLGDRRMPKTLIILNRLIYIILIVSIFLQSFFYARLNIDIEHLQETADTFINAQRRNAMFVILAINVRSYITIGNQLAPNKFSLDALNAIIDRFSLLNKMIQQQQEEVQGLHNYMSQLRDEHAEPVKEFEHMPVKLLYVDDQNTLTYYEQPYRLAMNSFLTDVLMLNNTGMKDLYLPTQYVTTSPRGDYNYSFPQTSLKLKTVYFLITNGIRSLRVMTDLAAEHISTEINSEESTSFQKTTFLTVMIVGIIITAASISLVFYQILQTENIQSDILSLYAYLSMDHISETYSRAIKYMGELIQGSFVKQIAPYKESQAPAIGTFNRTQWVGYDENQSVESQELGREKDVYELMVQRASQEIRIFQCPDLLIKQEILPQKKLKKTKDSTTKQQPPPNLEQNEKPKGDRNFRKMFKDSKKHRSKVSDETTTKSSKGGKGGRVKIQKEQATKASKKLDIATGTHSKKVVSIMMEDDSISSSEHSHRREEPKKVSSEEKMEIIQKAKAEKTEVEIRQTQFKKTYRSKNAWRKSSVVSVGILIVSYFILTYVIHLSFDSTLTYLNTVVPIVLNRYKYIMLTFGIARERVLFNNTLDSMEFDPVYGYDLDYKFNELSIENEEEIATLKNERKSVAEDIVQQMSEFDSPVFCSKVIKDSLTSGETFINEDHSTLLLPSTTLKYQGIIATVFRACNAARLGRIDVLRNLDSVYEMNFDVGDYDGKTPLYYAVRNYQTNTVLYLLDEWGVQINKKDRYGAHPVDYVGYNSKMEKVLYARGAKRTTVKNPIQLQPIAVNKYSMKDNEVRVFWAAYYGDIETLRILDKMGINLKVKDFDSRTPLHIAAAEGYLDITKYKRDGLGSGFLPQEIPRSINFYQFNKQLYQEDNAEQR</sequence>
<keyword evidence="3" id="KW-0472">Membrane</keyword>
<dbReference type="Pfam" id="PF00989">
    <property type="entry name" value="PAS"/>
    <property type="match status" value="1"/>
</dbReference>
<feature type="region of interest" description="Disordered" evidence="2">
    <location>
        <begin position="1700"/>
        <end position="1723"/>
    </location>
</feature>
<dbReference type="InterPro" id="IPR013767">
    <property type="entry name" value="PAS_fold"/>
</dbReference>